<dbReference type="InterPro" id="IPR052945">
    <property type="entry name" value="Mitotic_Regulator"/>
</dbReference>
<gene>
    <name evidence="1" type="ORF">KIH39_17620</name>
</gene>
<protein>
    <submittedName>
        <fullName evidence="1">SEL1-like repeat protein</fullName>
    </submittedName>
</protein>
<dbReference type="PANTHER" id="PTHR43628:SF1">
    <property type="entry name" value="CHITIN SYNTHASE REGULATORY FACTOR 2-RELATED"/>
    <property type="match status" value="1"/>
</dbReference>
<name>A0A8E6ESF7_9BACT</name>
<dbReference type="InterPro" id="IPR011990">
    <property type="entry name" value="TPR-like_helical_dom_sf"/>
</dbReference>
<dbReference type="SMART" id="SM00671">
    <property type="entry name" value="SEL1"/>
    <property type="match status" value="7"/>
</dbReference>
<dbReference type="Gene3D" id="1.25.40.10">
    <property type="entry name" value="Tetratricopeptide repeat domain"/>
    <property type="match status" value="2"/>
</dbReference>
<evidence type="ECO:0000313" key="1">
    <source>
        <dbReference type="EMBL" id="QVL30664.1"/>
    </source>
</evidence>
<dbReference type="Pfam" id="PF08238">
    <property type="entry name" value="Sel1"/>
    <property type="match status" value="7"/>
</dbReference>
<dbReference type="SUPFAM" id="SSF81901">
    <property type="entry name" value="HCP-like"/>
    <property type="match status" value="2"/>
</dbReference>
<dbReference type="EMBL" id="CP074694">
    <property type="protein sequence ID" value="QVL30664.1"/>
    <property type="molecule type" value="Genomic_DNA"/>
</dbReference>
<dbReference type="PANTHER" id="PTHR43628">
    <property type="entry name" value="ACTIVATOR OF C KINASE PROTEIN 1-RELATED"/>
    <property type="match status" value="1"/>
</dbReference>
<dbReference type="KEGG" id="tsph:KIH39_17620"/>
<dbReference type="AlphaFoldDB" id="A0A8E6ESF7"/>
<evidence type="ECO:0000313" key="2">
    <source>
        <dbReference type="Proteomes" id="UP000676194"/>
    </source>
</evidence>
<keyword evidence="2" id="KW-1185">Reference proteome</keyword>
<dbReference type="Proteomes" id="UP000676194">
    <property type="component" value="Chromosome"/>
</dbReference>
<dbReference type="InterPro" id="IPR006597">
    <property type="entry name" value="Sel1-like"/>
</dbReference>
<accession>A0A8E6ESF7</accession>
<reference evidence="1" key="1">
    <citation type="submission" date="2021-05" db="EMBL/GenBank/DDBJ databases">
        <title>Complete genome sequence of the cellulolytic planctomycete Telmatocola sphagniphila SP2T and characterization of the first cellulase from planctomycetes.</title>
        <authorList>
            <person name="Rakitin A.L."/>
            <person name="Beletsky A.V."/>
            <person name="Naumoff D.G."/>
            <person name="Kulichevskaya I.S."/>
            <person name="Mardanov A.V."/>
            <person name="Ravin N.V."/>
            <person name="Dedysh S.N."/>
        </authorList>
    </citation>
    <scope>NUCLEOTIDE SEQUENCE</scope>
    <source>
        <strain evidence="1">SP2T</strain>
    </source>
</reference>
<organism evidence="1 2">
    <name type="scientific">Telmatocola sphagniphila</name>
    <dbReference type="NCBI Taxonomy" id="1123043"/>
    <lineage>
        <taxon>Bacteria</taxon>
        <taxon>Pseudomonadati</taxon>
        <taxon>Planctomycetota</taxon>
        <taxon>Planctomycetia</taxon>
        <taxon>Gemmatales</taxon>
        <taxon>Gemmataceae</taxon>
    </lineage>
</organism>
<dbReference type="RefSeq" id="WP_213494535.1">
    <property type="nucleotide sequence ID" value="NZ_CP074694.1"/>
</dbReference>
<sequence>MHAQTASNVSERLKEDPFRDQLKQFEKCRFDAKKSEAFFKEIGPKEIQVWEKAVENGYPIAQYFYAQCLHNGYGVAKDQDAAMNWFRKSAEGGLPIAMSCIGAHFEFDSKEKNLIQAIKWYQKAAALDDSDGMYLLGRNSLSDKRNKDDLDLALSWLKKSADFGNPAAMYQLGVYSESLNNIEGFKVAAEWYRKASEQNVAVAMNRLSQLYMVGRGFVADEKKAFQWMLKAAEAGDPDSMLEVAKFLKLGYGVEKNLRESQKWILSATKKFEEGAKRKEIYSVRKLASMYWQGLGVTKNKSEAVNLLRAAAKLGDQRSKDLLLEMVLNEELVSRDGILISSKTSGDLSQIRVIDSPLLNGLEIRQKLPPAFELRCDYLAEESPPSK</sequence>
<proteinExistence type="predicted"/>